<feature type="region of interest" description="Disordered" evidence="1">
    <location>
        <begin position="1"/>
        <end position="61"/>
    </location>
</feature>
<keyword evidence="3" id="KW-1185">Reference proteome</keyword>
<dbReference type="AlphaFoldDB" id="A0A250X9W0"/>
<evidence type="ECO:0000313" key="3">
    <source>
        <dbReference type="Proteomes" id="UP000232323"/>
    </source>
</evidence>
<evidence type="ECO:0000256" key="1">
    <source>
        <dbReference type="SAM" id="MobiDB-lite"/>
    </source>
</evidence>
<dbReference type="Proteomes" id="UP000232323">
    <property type="component" value="Unassembled WGS sequence"/>
</dbReference>
<sequence length="121" mass="12860">MRTDDQTAGTSSSAATAAGDQPWSRATGASRNDGSGAGEVHHRSPDGGVAADDSSDYCDDVDDESCCRWVQWDLEGYSSSRLSVLSGNHYRSSQPTSAVVEEEAEKLKGLSVQNVLFCLKL</sequence>
<name>A0A250X9W0_9CHLO</name>
<comment type="caution">
    <text evidence="2">The sequence shown here is derived from an EMBL/GenBank/DDBJ whole genome shotgun (WGS) entry which is preliminary data.</text>
</comment>
<accession>A0A250X9W0</accession>
<reference evidence="2 3" key="1">
    <citation type="submission" date="2017-08" db="EMBL/GenBank/DDBJ databases">
        <title>Acidophilic green algal genome provides insights into adaptation to an acidic environment.</title>
        <authorList>
            <person name="Hirooka S."/>
            <person name="Hirose Y."/>
            <person name="Kanesaki Y."/>
            <person name="Higuchi S."/>
            <person name="Fujiwara T."/>
            <person name="Onuma R."/>
            <person name="Era A."/>
            <person name="Ohbayashi R."/>
            <person name="Uzuka A."/>
            <person name="Nozaki H."/>
            <person name="Yoshikawa H."/>
            <person name="Miyagishima S.Y."/>
        </authorList>
    </citation>
    <scope>NUCLEOTIDE SEQUENCE [LARGE SCALE GENOMIC DNA]</scope>
    <source>
        <strain evidence="2 3">NIES-2499</strain>
    </source>
</reference>
<evidence type="ECO:0000313" key="2">
    <source>
        <dbReference type="EMBL" id="GAX79679.1"/>
    </source>
</evidence>
<proteinExistence type="predicted"/>
<dbReference type="EMBL" id="BEGY01000044">
    <property type="protein sequence ID" value="GAX79679.1"/>
    <property type="molecule type" value="Genomic_DNA"/>
</dbReference>
<protein>
    <submittedName>
        <fullName evidence="2">Uncharacterized protein</fullName>
    </submittedName>
</protein>
<gene>
    <name evidence="2" type="ORF">CEUSTIGMA_g7120.t1</name>
</gene>
<feature type="compositionally biased region" description="Low complexity" evidence="1">
    <location>
        <begin position="1"/>
        <end position="21"/>
    </location>
</feature>
<organism evidence="2 3">
    <name type="scientific">Chlamydomonas eustigma</name>
    <dbReference type="NCBI Taxonomy" id="1157962"/>
    <lineage>
        <taxon>Eukaryota</taxon>
        <taxon>Viridiplantae</taxon>
        <taxon>Chlorophyta</taxon>
        <taxon>core chlorophytes</taxon>
        <taxon>Chlorophyceae</taxon>
        <taxon>CS clade</taxon>
        <taxon>Chlamydomonadales</taxon>
        <taxon>Chlamydomonadaceae</taxon>
        <taxon>Chlamydomonas</taxon>
    </lineage>
</organism>